<dbReference type="Proteomes" id="UP000756132">
    <property type="component" value="Chromosome 10"/>
</dbReference>
<dbReference type="OMA" id="NTSGSRH"/>
<feature type="region of interest" description="Disordered" evidence="1">
    <location>
        <begin position="1"/>
        <end position="35"/>
    </location>
</feature>
<name>A0A9Q8UUB9_PASFU</name>
<feature type="region of interest" description="Disordered" evidence="1">
    <location>
        <begin position="68"/>
        <end position="97"/>
    </location>
</feature>
<dbReference type="RefSeq" id="XP_047767101.1">
    <property type="nucleotide sequence ID" value="XM_047911452.1"/>
</dbReference>
<accession>A0A9Q8UUB9</accession>
<evidence type="ECO:0000313" key="3">
    <source>
        <dbReference type="Proteomes" id="UP000756132"/>
    </source>
</evidence>
<reference evidence="2" key="1">
    <citation type="submission" date="2021-12" db="EMBL/GenBank/DDBJ databases">
        <authorList>
            <person name="Zaccaron A."/>
            <person name="Stergiopoulos I."/>
        </authorList>
    </citation>
    <scope>NUCLEOTIDE SEQUENCE</scope>
    <source>
        <strain evidence="2">Race5_Kim</strain>
    </source>
</reference>
<evidence type="ECO:0000256" key="1">
    <source>
        <dbReference type="SAM" id="MobiDB-lite"/>
    </source>
</evidence>
<gene>
    <name evidence="2" type="ORF">CLAFUR5_12304</name>
</gene>
<dbReference type="KEGG" id="ffu:CLAFUR5_12304"/>
<dbReference type="AlphaFoldDB" id="A0A9Q8UUB9"/>
<reference evidence="2" key="2">
    <citation type="journal article" date="2022" name="Microb. Genom.">
        <title>A chromosome-scale genome assembly of the tomato pathogen Cladosporium fulvum reveals a compartmentalized genome architecture and the presence of a dispensable chromosome.</title>
        <authorList>
            <person name="Zaccaron A.Z."/>
            <person name="Chen L.H."/>
            <person name="Samaras A."/>
            <person name="Stergiopoulos I."/>
        </authorList>
    </citation>
    <scope>NUCLEOTIDE SEQUENCE</scope>
    <source>
        <strain evidence="2">Race5_Kim</strain>
    </source>
</reference>
<feature type="compositionally biased region" description="Polar residues" evidence="1">
    <location>
        <begin position="1"/>
        <end position="28"/>
    </location>
</feature>
<keyword evidence="3" id="KW-1185">Reference proteome</keyword>
<feature type="compositionally biased region" description="Polar residues" evidence="1">
    <location>
        <begin position="68"/>
        <end position="84"/>
    </location>
</feature>
<evidence type="ECO:0000313" key="2">
    <source>
        <dbReference type="EMBL" id="UJO22735.1"/>
    </source>
</evidence>
<dbReference type="OrthoDB" id="10308022at2759"/>
<proteinExistence type="predicted"/>
<dbReference type="EMBL" id="CP090172">
    <property type="protein sequence ID" value="UJO22735.1"/>
    <property type="molecule type" value="Genomic_DNA"/>
</dbReference>
<protein>
    <submittedName>
        <fullName evidence="2">Uncharacterized protein</fullName>
    </submittedName>
</protein>
<sequence length="119" mass="12974">MSTSQLWAPQPQRPQAQSTADRLSSSPNMLPGTWLQLSPVTGSSLPSPVLKADASPVNLKDIDTRFLSNNTSASRHESFSSQGSVDPMRRPLVSSVNSPDIERREVAIRSGRIEAAFRE</sequence>
<dbReference type="GeneID" id="71992182"/>
<organism evidence="2 3">
    <name type="scientific">Passalora fulva</name>
    <name type="common">Tomato leaf mold</name>
    <name type="synonym">Cladosporium fulvum</name>
    <dbReference type="NCBI Taxonomy" id="5499"/>
    <lineage>
        <taxon>Eukaryota</taxon>
        <taxon>Fungi</taxon>
        <taxon>Dikarya</taxon>
        <taxon>Ascomycota</taxon>
        <taxon>Pezizomycotina</taxon>
        <taxon>Dothideomycetes</taxon>
        <taxon>Dothideomycetidae</taxon>
        <taxon>Mycosphaerellales</taxon>
        <taxon>Mycosphaerellaceae</taxon>
        <taxon>Fulvia</taxon>
    </lineage>
</organism>